<dbReference type="InterPro" id="IPR010982">
    <property type="entry name" value="Lambda_DNA-bd_dom_sf"/>
</dbReference>
<dbReference type="AlphaFoldDB" id="A0A2N7IJ30"/>
<evidence type="ECO:0000313" key="3">
    <source>
        <dbReference type="Proteomes" id="UP000235746"/>
    </source>
</evidence>
<name>A0A2N7IJ30_9VIBR</name>
<proteinExistence type="predicted"/>
<organism evidence="2 3">
    <name type="scientific">Vibrio lentus</name>
    <dbReference type="NCBI Taxonomy" id="136468"/>
    <lineage>
        <taxon>Bacteria</taxon>
        <taxon>Pseudomonadati</taxon>
        <taxon>Pseudomonadota</taxon>
        <taxon>Gammaproteobacteria</taxon>
        <taxon>Vibrionales</taxon>
        <taxon>Vibrionaceae</taxon>
        <taxon>Vibrio</taxon>
    </lineage>
</organism>
<protein>
    <recommendedName>
        <fullName evidence="1">HTH cro/C1-type domain-containing protein</fullName>
    </recommendedName>
</protein>
<reference evidence="3" key="1">
    <citation type="submission" date="2016-07" db="EMBL/GenBank/DDBJ databases">
        <title>Nontailed viruses are major unrecognized killers of bacteria in the ocean.</title>
        <authorList>
            <person name="Kauffman K."/>
            <person name="Hussain F."/>
            <person name="Yang J."/>
            <person name="Arevalo P."/>
            <person name="Brown J."/>
            <person name="Cutler M."/>
            <person name="Kelly L."/>
            <person name="Polz M.F."/>
        </authorList>
    </citation>
    <scope>NUCLEOTIDE SEQUENCE [LARGE SCALE GENOMIC DNA]</scope>
    <source>
        <strain evidence="3">10N.261.51.B8</strain>
    </source>
</reference>
<accession>A0A2N7IJ30</accession>
<evidence type="ECO:0000313" key="2">
    <source>
        <dbReference type="EMBL" id="PML57739.1"/>
    </source>
</evidence>
<dbReference type="Proteomes" id="UP000235746">
    <property type="component" value="Unassembled WGS sequence"/>
</dbReference>
<dbReference type="PROSITE" id="PS50943">
    <property type="entry name" value="HTH_CROC1"/>
    <property type="match status" value="1"/>
</dbReference>
<dbReference type="Gene3D" id="1.10.260.40">
    <property type="entry name" value="lambda repressor-like DNA-binding domains"/>
    <property type="match status" value="1"/>
</dbReference>
<dbReference type="InterPro" id="IPR001387">
    <property type="entry name" value="Cro/C1-type_HTH"/>
</dbReference>
<gene>
    <name evidence="2" type="ORF">BCT74_17720</name>
</gene>
<dbReference type="EMBL" id="MCYL01000010">
    <property type="protein sequence ID" value="PML57739.1"/>
    <property type="molecule type" value="Genomic_DNA"/>
</dbReference>
<comment type="caution">
    <text evidence="2">The sequence shown here is derived from an EMBL/GenBank/DDBJ whole genome shotgun (WGS) entry which is preliminary data.</text>
</comment>
<dbReference type="CDD" id="cd00093">
    <property type="entry name" value="HTH_XRE"/>
    <property type="match status" value="1"/>
</dbReference>
<sequence length="317" mass="36665">MPCKFNIILANSMRKRNISRNELIELLYKEREFQQLDHVTLSRWITGKTTPSLYKQVLIMKILNISLLSFITDISYSPKSVPNKYSSVLDKFKQSFGIVTPMLSYNDLTSPLEYRLDTQNCYEHFHIFNAFYNNIEPLKQLAKELMTLGNELTYECIVLKNSVGHIIGHYSQIVDIENINNSSTFTSIPIKDVAKSTLAIMGCYSNEEQFIGLLVHALTQMSIHHFNKKEYIYIYVTGTMSQEIMTSIFHGEIIKTYTQNNDGSSILVSLIKINFIKALVNPFLFIRIREKIICIQECTLGHQLKHHCKLKEKQTTN</sequence>
<dbReference type="GO" id="GO:0003677">
    <property type="term" value="F:DNA binding"/>
    <property type="evidence" value="ECO:0007669"/>
    <property type="project" value="InterPro"/>
</dbReference>
<evidence type="ECO:0000259" key="1">
    <source>
        <dbReference type="PROSITE" id="PS50943"/>
    </source>
</evidence>
<feature type="domain" description="HTH cro/C1-type" evidence="1">
    <location>
        <begin position="40"/>
        <end position="70"/>
    </location>
</feature>